<dbReference type="RefSeq" id="WP_366181480.1">
    <property type="nucleotide sequence ID" value="NZ_CP159989.1"/>
</dbReference>
<dbReference type="EMBL" id="CP159989">
    <property type="protein sequence ID" value="XCP83272.1"/>
    <property type="molecule type" value="Genomic_DNA"/>
</dbReference>
<sequence>MARRLGCVDDLALVEGILTGGAGYERQRRAHGDSGLGGVVEQLISEMRAGRPLP</sequence>
<dbReference type="AlphaFoldDB" id="A0AAU8N5G1"/>
<organism evidence="1">
    <name type="scientific">Actinomyces timonensis</name>
    <dbReference type="NCBI Taxonomy" id="1288391"/>
    <lineage>
        <taxon>Bacteria</taxon>
        <taxon>Bacillati</taxon>
        <taxon>Actinomycetota</taxon>
        <taxon>Actinomycetes</taxon>
        <taxon>Actinomycetales</taxon>
        <taxon>Actinomycetaceae</taxon>
        <taxon>Actinomyces</taxon>
    </lineage>
</organism>
<accession>A0AAU8N5G1</accession>
<name>A0AAU8N5G1_9ACTO</name>
<proteinExistence type="predicted"/>
<reference evidence="1" key="1">
    <citation type="submission" date="2024-05" db="EMBL/GenBank/DDBJ databases">
        <title>Draft genome assemblies of 36 bacteria isolated from hibernating arctic ground squirrels.</title>
        <authorList>
            <person name="McKee H."/>
            <person name="Mullen L."/>
            <person name="Drown D.M."/>
            <person name="Duddleston K.N."/>
        </authorList>
    </citation>
    <scope>NUCLEOTIDE SEQUENCE</scope>
    <source>
        <strain evidence="1">AR004</strain>
    </source>
</reference>
<evidence type="ECO:0000313" key="1">
    <source>
        <dbReference type="EMBL" id="XCP83272.1"/>
    </source>
</evidence>
<protein>
    <submittedName>
        <fullName evidence="1">Uncharacterized protein</fullName>
    </submittedName>
</protein>
<gene>
    <name evidence="1" type="ORF">ABXS69_05315</name>
</gene>